<evidence type="ECO:0000313" key="3">
    <source>
        <dbReference type="EMBL" id="SHG11696.1"/>
    </source>
</evidence>
<dbReference type="EMBL" id="FQVN01000006">
    <property type="protein sequence ID" value="SHG11696.1"/>
    <property type="molecule type" value="Genomic_DNA"/>
</dbReference>
<keyword evidence="2" id="KW-0472">Membrane</keyword>
<sequence length="81" mass="8984">MGLVSAVSWTAFVVLLSLSCVRGITVVLALVIALRRTSPAQRPAILRALAELMRAHHRQRRAARRRRESGDRAETVHSGQE</sequence>
<feature type="compositionally biased region" description="Basic and acidic residues" evidence="1">
    <location>
        <begin position="68"/>
        <end position="81"/>
    </location>
</feature>
<feature type="compositionally biased region" description="Basic residues" evidence="1">
    <location>
        <begin position="57"/>
        <end position="67"/>
    </location>
</feature>
<reference evidence="3 4" key="1">
    <citation type="submission" date="2016-11" db="EMBL/GenBank/DDBJ databases">
        <authorList>
            <person name="Jaros S."/>
            <person name="Januszkiewicz K."/>
            <person name="Wedrychowicz H."/>
        </authorList>
    </citation>
    <scope>NUCLEOTIDE SEQUENCE [LARGE SCALE GENOMIC DNA]</scope>
    <source>
        <strain evidence="3 4">DSM 44523</strain>
    </source>
</reference>
<evidence type="ECO:0000313" key="4">
    <source>
        <dbReference type="Proteomes" id="UP000184501"/>
    </source>
</evidence>
<name>A0A1M5H715_STRHI</name>
<organism evidence="3 4">
    <name type="scientific">Streptoalloteichus hindustanus</name>
    <dbReference type="NCBI Taxonomy" id="2017"/>
    <lineage>
        <taxon>Bacteria</taxon>
        <taxon>Bacillati</taxon>
        <taxon>Actinomycetota</taxon>
        <taxon>Actinomycetes</taxon>
        <taxon>Pseudonocardiales</taxon>
        <taxon>Pseudonocardiaceae</taxon>
        <taxon>Streptoalloteichus</taxon>
    </lineage>
</organism>
<evidence type="ECO:0000256" key="2">
    <source>
        <dbReference type="SAM" id="Phobius"/>
    </source>
</evidence>
<keyword evidence="4" id="KW-1185">Reference proteome</keyword>
<gene>
    <name evidence="3" type="ORF">SAMN05444320_106427</name>
</gene>
<dbReference type="AlphaFoldDB" id="A0A1M5H715"/>
<protein>
    <submittedName>
        <fullName evidence="3">Uncharacterized protein</fullName>
    </submittedName>
</protein>
<dbReference type="Proteomes" id="UP000184501">
    <property type="component" value="Unassembled WGS sequence"/>
</dbReference>
<accession>A0A1M5H715</accession>
<feature type="region of interest" description="Disordered" evidence="1">
    <location>
        <begin position="57"/>
        <end position="81"/>
    </location>
</feature>
<evidence type="ECO:0000256" key="1">
    <source>
        <dbReference type="SAM" id="MobiDB-lite"/>
    </source>
</evidence>
<keyword evidence="2" id="KW-1133">Transmembrane helix</keyword>
<proteinExistence type="predicted"/>
<dbReference type="RefSeq" id="WP_073485753.1">
    <property type="nucleotide sequence ID" value="NZ_FQVN01000006.1"/>
</dbReference>
<feature type="transmembrane region" description="Helical" evidence="2">
    <location>
        <begin position="6"/>
        <end position="34"/>
    </location>
</feature>
<keyword evidence="2" id="KW-0812">Transmembrane</keyword>